<evidence type="ECO:0000256" key="1">
    <source>
        <dbReference type="SAM" id="MobiDB-lite"/>
    </source>
</evidence>
<evidence type="ECO:0000313" key="2">
    <source>
        <dbReference type="EMBL" id="SJN41406.1"/>
    </source>
</evidence>
<dbReference type="EMBL" id="FUKQ01000047">
    <property type="protein sequence ID" value="SJN41406.1"/>
    <property type="molecule type" value="Genomic_DNA"/>
</dbReference>
<sequence length="199" mass="20718">MALTASLMVGWLVRPQAPEPEDVPDMGVPSNAPTLGGPVNTPRSYPPSPLPSSAMAPAPPAQEIAEYRWSVRAKVLRPELDAPRSLFSPDGSADGAATPQAKGVWVVMTGQTGIAAKPRVPDAKVRVHGLDAGTGRQLWHREMPFGLCATQLLGDRLACASSLPATTAPACPPRGGCNCWTRPPARSSPSAPSTRGSPC</sequence>
<feature type="region of interest" description="Disordered" evidence="1">
    <location>
        <begin position="17"/>
        <end position="59"/>
    </location>
</feature>
<dbReference type="Proteomes" id="UP000188342">
    <property type="component" value="Unassembled WGS sequence"/>
</dbReference>
<reference evidence="2 3" key="1">
    <citation type="submission" date="2017-02" db="EMBL/GenBank/DDBJ databases">
        <authorList>
            <person name="Peterson S.W."/>
        </authorList>
    </citation>
    <scope>NUCLEOTIDE SEQUENCE [LARGE SCALE GENOMIC DNA]</scope>
    <source>
        <strain evidence="2 3">LSP_Lj1</strain>
    </source>
</reference>
<dbReference type="AlphaFoldDB" id="A0A1R4KAR2"/>
<gene>
    <name evidence="2" type="ORF">FM114_12730</name>
</gene>
<accession>A0A1R4KAR2</accession>
<organism evidence="2 3">
    <name type="scientific">Luteococcus japonicus LSP_Lj1</name>
    <dbReference type="NCBI Taxonomy" id="1255658"/>
    <lineage>
        <taxon>Bacteria</taxon>
        <taxon>Bacillati</taxon>
        <taxon>Actinomycetota</taxon>
        <taxon>Actinomycetes</taxon>
        <taxon>Propionibacteriales</taxon>
        <taxon>Propionibacteriaceae</taxon>
        <taxon>Luteococcus</taxon>
    </lineage>
</organism>
<name>A0A1R4KAR2_9ACTN</name>
<keyword evidence="3" id="KW-1185">Reference proteome</keyword>
<protein>
    <submittedName>
        <fullName evidence="2">Uncharacterized protein</fullName>
    </submittedName>
</protein>
<evidence type="ECO:0000313" key="3">
    <source>
        <dbReference type="Proteomes" id="UP000188342"/>
    </source>
</evidence>
<proteinExistence type="predicted"/>